<comment type="caution">
    <text evidence="1">The sequence shown here is derived from an EMBL/GenBank/DDBJ whole genome shotgun (WGS) entry which is preliminary data.</text>
</comment>
<keyword evidence="2" id="KW-1185">Reference proteome</keyword>
<protein>
    <submittedName>
        <fullName evidence="1">Uncharacterized protein</fullName>
    </submittedName>
</protein>
<proteinExistence type="predicted"/>
<gene>
    <name evidence="1" type="ORF">PHMEG_00024827</name>
</gene>
<dbReference type="Proteomes" id="UP000198211">
    <property type="component" value="Unassembled WGS sequence"/>
</dbReference>
<evidence type="ECO:0000313" key="2">
    <source>
        <dbReference type="Proteomes" id="UP000198211"/>
    </source>
</evidence>
<organism evidence="1 2">
    <name type="scientific">Phytophthora megakarya</name>
    <dbReference type="NCBI Taxonomy" id="4795"/>
    <lineage>
        <taxon>Eukaryota</taxon>
        <taxon>Sar</taxon>
        <taxon>Stramenopiles</taxon>
        <taxon>Oomycota</taxon>
        <taxon>Peronosporomycetes</taxon>
        <taxon>Peronosporales</taxon>
        <taxon>Peronosporaceae</taxon>
        <taxon>Phytophthora</taxon>
    </lineage>
</organism>
<dbReference type="OrthoDB" id="126050at2759"/>
<evidence type="ECO:0000313" key="1">
    <source>
        <dbReference type="EMBL" id="OWZ03444.1"/>
    </source>
</evidence>
<sequence>MEADEAMVLHSDNTDSVYLPLPLYSDVDLWLQQTTTRTARIQSSDTKGQVEALVQTVAAAHHETTAKLGEVQRQQDHMAVKTTEFLQT</sequence>
<accession>A0A225VE92</accession>
<name>A0A225VE92_9STRA</name>
<dbReference type="AlphaFoldDB" id="A0A225VE92"/>
<reference evidence="2" key="1">
    <citation type="submission" date="2017-03" db="EMBL/GenBank/DDBJ databases">
        <title>Phytopthora megakarya and P. palmivora, two closely related causual agents of cacao black pod achieved similar genome size and gene model numbers by different mechanisms.</title>
        <authorList>
            <person name="Ali S."/>
            <person name="Shao J."/>
            <person name="Larry D.J."/>
            <person name="Kronmiller B."/>
            <person name="Shen D."/>
            <person name="Strem M.D."/>
            <person name="Melnick R.L."/>
            <person name="Guiltinan M.J."/>
            <person name="Tyler B.M."/>
            <person name="Meinhardt L.W."/>
            <person name="Bailey B.A."/>
        </authorList>
    </citation>
    <scope>NUCLEOTIDE SEQUENCE [LARGE SCALE GENOMIC DNA]</scope>
    <source>
        <strain evidence="2">zdho120</strain>
    </source>
</reference>
<dbReference type="EMBL" id="NBNE01005520">
    <property type="protein sequence ID" value="OWZ03444.1"/>
    <property type="molecule type" value="Genomic_DNA"/>
</dbReference>